<reference evidence="1" key="1">
    <citation type="submission" date="2018-06" db="EMBL/GenBank/DDBJ databases">
        <authorList>
            <person name="Zhirakovskaya E."/>
        </authorList>
    </citation>
    <scope>NUCLEOTIDE SEQUENCE</scope>
</reference>
<proteinExistence type="predicted"/>
<organism evidence="1">
    <name type="scientific">hydrothermal vent metagenome</name>
    <dbReference type="NCBI Taxonomy" id="652676"/>
    <lineage>
        <taxon>unclassified sequences</taxon>
        <taxon>metagenomes</taxon>
        <taxon>ecological metagenomes</taxon>
    </lineage>
</organism>
<evidence type="ECO:0000313" key="1">
    <source>
        <dbReference type="EMBL" id="VAW10044.1"/>
    </source>
</evidence>
<dbReference type="AlphaFoldDB" id="A0A3B0TN34"/>
<dbReference type="EMBL" id="UOEM01000003">
    <property type="protein sequence ID" value="VAW10044.1"/>
    <property type="molecule type" value="Genomic_DNA"/>
</dbReference>
<gene>
    <name evidence="1" type="ORF">MNBD_ALPHA09-1502</name>
</gene>
<protein>
    <submittedName>
        <fullName evidence="1">Uncharacterized protein</fullName>
    </submittedName>
</protein>
<accession>A0A3B0TN34</accession>
<name>A0A3B0TN34_9ZZZZ</name>
<sequence length="166" mass="16928">MLLQKNDSPRFVNPVQTWSTGVLAGLAGGAAEVLWIVIYQQLAGGEAANVARGVTAVVFPGLAMPTVAVPLGVAIHMGLAILLGIAVAVFVRAGLPRGAPAALEPLAVVGLLVLVWAMNFLVILPAINPAFVETVPYSVSLTSKVLFGVAAALALKLFGGPRPSDA</sequence>